<dbReference type="RefSeq" id="WP_264730598.1">
    <property type="nucleotide sequence ID" value="NZ_JAPDNR010000001.1"/>
</dbReference>
<dbReference type="InterPro" id="IPR058238">
    <property type="entry name" value="Lant_leader_dom"/>
</dbReference>
<accession>A0ABT3ILV3</accession>
<evidence type="ECO:0000313" key="1">
    <source>
        <dbReference type="EMBL" id="MCW3484750.1"/>
    </source>
</evidence>
<comment type="caution">
    <text evidence="1">The sequence shown here is derived from an EMBL/GenBank/DDBJ whole genome shotgun (WGS) entry which is preliminary data.</text>
</comment>
<dbReference type="Proteomes" id="UP001207742">
    <property type="component" value="Unassembled WGS sequence"/>
</dbReference>
<name>A0ABT3ILV3_9BACT</name>
<keyword evidence="2" id="KW-1185">Reference proteome</keyword>
<evidence type="ECO:0000313" key="2">
    <source>
        <dbReference type="Proteomes" id="UP001207742"/>
    </source>
</evidence>
<organism evidence="1 2">
    <name type="scientific">Chitinophaga nivalis</name>
    <dbReference type="NCBI Taxonomy" id="2991709"/>
    <lineage>
        <taxon>Bacteria</taxon>
        <taxon>Pseudomonadati</taxon>
        <taxon>Bacteroidota</taxon>
        <taxon>Chitinophagia</taxon>
        <taxon>Chitinophagales</taxon>
        <taxon>Chitinophagaceae</taxon>
        <taxon>Chitinophaga</taxon>
    </lineage>
</organism>
<proteinExistence type="predicted"/>
<protein>
    <submittedName>
        <fullName evidence="1">Class I lanthipeptide</fullName>
    </submittedName>
</protein>
<dbReference type="NCBIfam" id="NF038153">
    <property type="entry name" value="lant_leader_L1a"/>
    <property type="match status" value="1"/>
</dbReference>
<dbReference type="EMBL" id="JAPDNS010000001">
    <property type="protein sequence ID" value="MCW3484750.1"/>
    <property type="molecule type" value="Genomic_DNA"/>
</dbReference>
<sequence length="72" mass="7877">MKKKQISLDKKLFLDKHRIAELNTDQQLVLEGGAVAPNEKAGGMSFSMTCFATICIHSKVAGTCRTSNCTIF</sequence>
<reference evidence="1 2" key="1">
    <citation type="submission" date="2022-10" db="EMBL/GenBank/DDBJ databases">
        <title>Chitinophaga nivalis PC15 sp. nov., isolated from Pyeongchang county, South Korea.</title>
        <authorList>
            <person name="Trinh H.N."/>
        </authorList>
    </citation>
    <scope>NUCLEOTIDE SEQUENCE [LARGE SCALE GENOMIC DNA]</scope>
    <source>
        <strain evidence="1 2">PC14</strain>
    </source>
</reference>
<gene>
    <name evidence="1" type="ORF">OL497_12635</name>
</gene>